<reference evidence="2 3" key="1">
    <citation type="journal article" date="2024" name="J Genomics">
        <title>Draft genome sequencing and assembly of Favolaschia claudopus CIRM-BRFM 2984 isolated from oak limbs.</title>
        <authorList>
            <person name="Navarro D."/>
            <person name="Drula E."/>
            <person name="Chaduli D."/>
            <person name="Cazenave R."/>
            <person name="Ahrendt S."/>
            <person name="Wang J."/>
            <person name="Lipzen A."/>
            <person name="Daum C."/>
            <person name="Barry K."/>
            <person name="Grigoriev I.V."/>
            <person name="Favel A."/>
            <person name="Rosso M.N."/>
            <person name="Martin F."/>
        </authorList>
    </citation>
    <scope>NUCLEOTIDE SEQUENCE [LARGE SCALE GENOMIC DNA]</scope>
    <source>
        <strain evidence="2 3">CIRM-BRFM 2984</strain>
    </source>
</reference>
<keyword evidence="3" id="KW-1185">Reference proteome</keyword>
<keyword evidence="1" id="KW-0732">Signal</keyword>
<dbReference type="EMBL" id="JAWWNJ010000173">
    <property type="protein sequence ID" value="KAK6977073.1"/>
    <property type="molecule type" value="Genomic_DNA"/>
</dbReference>
<protein>
    <submittedName>
        <fullName evidence="2">Uncharacterized protein</fullName>
    </submittedName>
</protein>
<name>A0AAV9Z9V5_9AGAR</name>
<evidence type="ECO:0000313" key="2">
    <source>
        <dbReference type="EMBL" id="KAK6977073.1"/>
    </source>
</evidence>
<organism evidence="2 3">
    <name type="scientific">Favolaschia claudopus</name>
    <dbReference type="NCBI Taxonomy" id="2862362"/>
    <lineage>
        <taxon>Eukaryota</taxon>
        <taxon>Fungi</taxon>
        <taxon>Dikarya</taxon>
        <taxon>Basidiomycota</taxon>
        <taxon>Agaricomycotina</taxon>
        <taxon>Agaricomycetes</taxon>
        <taxon>Agaricomycetidae</taxon>
        <taxon>Agaricales</taxon>
        <taxon>Marasmiineae</taxon>
        <taxon>Mycenaceae</taxon>
        <taxon>Favolaschia</taxon>
    </lineage>
</organism>
<proteinExistence type="predicted"/>
<dbReference type="Proteomes" id="UP001362999">
    <property type="component" value="Unassembled WGS sequence"/>
</dbReference>
<gene>
    <name evidence="2" type="ORF">R3P38DRAFT_3126495</name>
</gene>
<comment type="caution">
    <text evidence="2">The sequence shown here is derived from an EMBL/GenBank/DDBJ whole genome shotgun (WGS) entry which is preliminary data.</text>
</comment>
<sequence>MHLTLPLTQLLVFVLGALFTSSTMGVTLPAPEVCCILVPGACGRADTAAPLVVNPVPLSSVKAPNVCCCMSSPDCKRCQGV</sequence>
<feature type="signal peptide" evidence="1">
    <location>
        <begin position="1"/>
        <end position="25"/>
    </location>
</feature>
<evidence type="ECO:0000256" key="1">
    <source>
        <dbReference type="SAM" id="SignalP"/>
    </source>
</evidence>
<evidence type="ECO:0000313" key="3">
    <source>
        <dbReference type="Proteomes" id="UP001362999"/>
    </source>
</evidence>
<accession>A0AAV9Z9V5</accession>
<feature type="chain" id="PRO_5043743299" evidence="1">
    <location>
        <begin position="26"/>
        <end position="81"/>
    </location>
</feature>
<dbReference type="AlphaFoldDB" id="A0AAV9Z9V5"/>